<evidence type="ECO:0000256" key="2">
    <source>
        <dbReference type="PROSITE-ProRule" id="PRU00335"/>
    </source>
</evidence>
<dbReference type="GO" id="GO:0003677">
    <property type="term" value="F:DNA binding"/>
    <property type="evidence" value="ECO:0007669"/>
    <property type="project" value="UniProtKB-UniRule"/>
</dbReference>
<dbReference type="InterPro" id="IPR009057">
    <property type="entry name" value="Homeodomain-like_sf"/>
</dbReference>
<keyword evidence="1 2" id="KW-0238">DNA-binding</keyword>
<gene>
    <name evidence="4" type="ORF">SAMN05444584_0426</name>
</gene>
<dbReference type="AlphaFoldDB" id="A0A217EDC9"/>
<organism evidence="4 5">
    <name type="scientific">Acinetobacter apis</name>
    <dbReference type="NCBI Taxonomy" id="1229165"/>
    <lineage>
        <taxon>Bacteria</taxon>
        <taxon>Pseudomonadati</taxon>
        <taxon>Pseudomonadota</taxon>
        <taxon>Gammaproteobacteria</taxon>
        <taxon>Moraxellales</taxon>
        <taxon>Moraxellaceae</taxon>
        <taxon>Acinetobacter</taxon>
    </lineage>
</organism>
<reference evidence="5" key="1">
    <citation type="submission" date="2017-06" db="EMBL/GenBank/DDBJ databases">
        <authorList>
            <person name="Varghese N."/>
            <person name="Submissions S."/>
        </authorList>
    </citation>
    <scope>NUCLEOTIDE SEQUENCE [LARGE SCALE GENOMIC DNA]</scope>
    <source>
        <strain evidence="5">ANC 5114</strain>
    </source>
</reference>
<evidence type="ECO:0000313" key="4">
    <source>
        <dbReference type="EMBL" id="SNQ28503.1"/>
    </source>
</evidence>
<evidence type="ECO:0000259" key="3">
    <source>
        <dbReference type="PROSITE" id="PS50977"/>
    </source>
</evidence>
<dbReference type="SUPFAM" id="SSF46689">
    <property type="entry name" value="Homeodomain-like"/>
    <property type="match status" value="1"/>
</dbReference>
<protein>
    <submittedName>
        <fullName evidence="4">Transcriptional regulator, TetR family</fullName>
    </submittedName>
</protein>
<dbReference type="InterPro" id="IPR039536">
    <property type="entry name" value="TetR_C_Proteobacteria"/>
</dbReference>
<evidence type="ECO:0000313" key="5">
    <source>
        <dbReference type="Proteomes" id="UP000243463"/>
    </source>
</evidence>
<dbReference type="Gene3D" id="1.10.10.60">
    <property type="entry name" value="Homeodomain-like"/>
    <property type="match status" value="1"/>
</dbReference>
<dbReference type="PRINTS" id="PR00455">
    <property type="entry name" value="HTHTETR"/>
</dbReference>
<accession>A0A217EDC9</accession>
<dbReference type="Pfam" id="PF00440">
    <property type="entry name" value="TetR_N"/>
    <property type="match status" value="1"/>
</dbReference>
<dbReference type="PROSITE" id="PS50977">
    <property type="entry name" value="HTH_TETR_2"/>
    <property type="match status" value="1"/>
</dbReference>
<feature type="domain" description="HTH tetR-type" evidence="3">
    <location>
        <begin position="19"/>
        <end position="79"/>
    </location>
</feature>
<dbReference type="PANTHER" id="PTHR43479:SF11">
    <property type="entry name" value="ACREF_ENVCD OPERON REPRESSOR-RELATED"/>
    <property type="match status" value="1"/>
</dbReference>
<dbReference type="PANTHER" id="PTHR43479">
    <property type="entry name" value="ACREF/ENVCD OPERON REPRESSOR-RELATED"/>
    <property type="match status" value="1"/>
</dbReference>
<sequence>MLNSAEHYFNEQPQTKRGVERCIALLNTAAELFVQKGYEAVSLDDIVQHAGGSKASIYKFFGSKDGLFKAICDYKRKICFEEIYSNTHCDELDIRTFFTTILQNVYTYLMHQENIQFLRLLLERANLDPELANYLYDNGPQHVLTDICQSLIRATEQGLIVCEHPEHSAKMLLGSVWHFEWQMLMGAVQQQSPEEINAYIHYSVKYFLKAHEYKQFFDFE</sequence>
<proteinExistence type="predicted"/>
<dbReference type="OrthoDB" id="270177at2"/>
<dbReference type="Gene3D" id="1.10.357.10">
    <property type="entry name" value="Tetracycline Repressor, domain 2"/>
    <property type="match status" value="1"/>
</dbReference>
<feature type="DNA-binding region" description="H-T-H motif" evidence="2">
    <location>
        <begin position="42"/>
        <end position="61"/>
    </location>
</feature>
<dbReference type="EMBL" id="FZLN01000001">
    <property type="protein sequence ID" value="SNQ28503.1"/>
    <property type="molecule type" value="Genomic_DNA"/>
</dbReference>
<keyword evidence="5" id="KW-1185">Reference proteome</keyword>
<dbReference type="InterPro" id="IPR001647">
    <property type="entry name" value="HTH_TetR"/>
</dbReference>
<evidence type="ECO:0000256" key="1">
    <source>
        <dbReference type="ARBA" id="ARBA00023125"/>
    </source>
</evidence>
<dbReference type="Pfam" id="PF14246">
    <property type="entry name" value="TetR_C_7"/>
    <property type="match status" value="1"/>
</dbReference>
<name>A0A217EDC9_9GAMM</name>
<dbReference type="RefSeq" id="WP_088822547.1">
    <property type="nucleotide sequence ID" value="NZ_FZLN01000001.1"/>
</dbReference>
<dbReference type="Proteomes" id="UP000243463">
    <property type="component" value="Unassembled WGS sequence"/>
</dbReference>
<dbReference type="InterPro" id="IPR050624">
    <property type="entry name" value="HTH-type_Tx_Regulator"/>
</dbReference>